<proteinExistence type="predicted"/>
<name>A0A151ICT2_9HYME</name>
<gene>
    <name evidence="1" type="ORF">ALC62_11065</name>
</gene>
<keyword evidence="2" id="KW-1185">Reference proteome</keyword>
<dbReference type="EMBL" id="KQ978002">
    <property type="protein sequence ID" value="KYM98215.1"/>
    <property type="molecule type" value="Genomic_DNA"/>
</dbReference>
<dbReference type="Proteomes" id="UP000078542">
    <property type="component" value="Unassembled WGS sequence"/>
</dbReference>
<sequence length="141" mass="15850">MLYRGYLNFLTASLGEYHEEMIRGAQARAFSHDAECLGFSVRILSYTMTVIQRYGDIVIRFDNLHGGTTNMRAQLEFCALCPTTTRPRCGGAGQFAAKREKLASLFDLVNVKRSRRVKPATGKFLEVVRNLPVDAIMLTNL</sequence>
<dbReference type="AlphaFoldDB" id="A0A151ICT2"/>
<accession>A0A151ICT2</accession>
<reference evidence="1 2" key="1">
    <citation type="submission" date="2016-03" db="EMBL/GenBank/DDBJ databases">
        <title>Cyphomyrmex costatus WGS genome.</title>
        <authorList>
            <person name="Nygaard S."/>
            <person name="Hu H."/>
            <person name="Boomsma J."/>
            <person name="Zhang G."/>
        </authorList>
    </citation>
    <scope>NUCLEOTIDE SEQUENCE [LARGE SCALE GENOMIC DNA]</scope>
    <source>
        <strain evidence="1">MS0001</strain>
        <tissue evidence="1">Whole body</tissue>
    </source>
</reference>
<evidence type="ECO:0000313" key="2">
    <source>
        <dbReference type="Proteomes" id="UP000078542"/>
    </source>
</evidence>
<organism evidence="1 2">
    <name type="scientific">Cyphomyrmex costatus</name>
    <dbReference type="NCBI Taxonomy" id="456900"/>
    <lineage>
        <taxon>Eukaryota</taxon>
        <taxon>Metazoa</taxon>
        <taxon>Ecdysozoa</taxon>
        <taxon>Arthropoda</taxon>
        <taxon>Hexapoda</taxon>
        <taxon>Insecta</taxon>
        <taxon>Pterygota</taxon>
        <taxon>Neoptera</taxon>
        <taxon>Endopterygota</taxon>
        <taxon>Hymenoptera</taxon>
        <taxon>Apocrita</taxon>
        <taxon>Aculeata</taxon>
        <taxon>Formicoidea</taxon>
        <taxon>Formicidae</taxon>
        <taxon>Myrmicinae</taxon>
        <taxon>Cyphomyrmex</taxon>
    </lineage>
</organism>
<protein>
    <submittedName>
        <fullName evidence="1">Uncharacterized protein</fullName>
    </submittedName>
</protein>
<evidence type="ECO:0000313" key="1">
    <source>
        <dbReference type="EMBL" id="KYM98215.1"/>
    </source>
</evidence>